<dbReference type="InterPro" id="IPR050189">
    <property type="entry name" value="MFS_Efflux_Transporters"/>
</dbReference>
<evidence type="ECO:0000313" key="11">
    <source>
        <dbReference type="Proteomes" id="UP000256310"/>
    </source>
</evidence>
<dbReference type="NCBIfam" id="TIGR00710">
    <property type="entry name" value="efflux_Bcr_CflA"/>
    <property type="match status" value="1"/>
</dbReference>
<feature type="transmembrane region" description="Helical" evidence="8">
    <location>
        <begin position="352"/>
        <end position="372"/>
    </location>
</feature>
<feature type="transmembrane region" description="Helical" evidence="8">
    <location>
        <begin position="117"/>
        <end position="138"/>
    </location>
</feature>
<keyword evidence="8" id="KW-0997">Cell inner membrane</keyword>
<dbReference type="InterPro" id="IPR036259">
    <property type="entry name" value="MFS_trans_sf"/>
</dbReference>
<feature type="transmembrane region" description="Helical" evidence="8">
    <location>
        <begin position="150"/>
        <end position="174"/>
    </location>
</feature>
<reference evidence="10 11" key="1">
    <citation type="submission" date="2018-07" db="EMBL/GenBank/DDBJ databases">
        <title>Genomic Encyclopedia of Type Strains, Phase IV (KMG-IV): sequencing the most valuable type-strain genomes for metagenomic binning, comparative biology and taxonomic classification.</title>
        <authorList>
            <person name="Goeker M."/>
        </authorList>
    </citation>
    <scope>NUCLEOTIDE SEQUENCE [LARGE SCALE GENOMIC DNA]</scope>
    <source>
        <strain evidence="10 11">DSM 26725</strain>
    </source>
</reference>
<protein>
    <recommendedName>
        <fullName evidence="8">Bcr/CflA family efflux transporter</fullName>
    </recommendedName>
</protein>
<feature type="transmembrane region" description="Helical" evidence="8">
    <location>
        <begin position="384"/>
        <end position="404"/>
    </location>
</feature>
<organism evidence="10 11">
    <name type="scientific">Parasphingopyxis lamellibrachiae</name>
    <dbReference type="NCBI Taxonomy" id="680125"/>
    <lineage>
        <taxon>Bacteria</taxon>
        <taxon>Pseudomonadati</taxon>
        <taxon>Pseudomonadota</taxon>
        <taxon>Alphaproteobacteria</taxon>
        <taxon>Sphingomonadales</taxon>
        <taxon>Sphingomonadaceae</taxon>
        <taxon>Parasphingopyxis</taxon>
    </lineage>
</organism>
<evidence type="ECO:0000259" key="9">
    <source>
        <dbReference type="PROSITE" id="PS50850"/>
    </source>
</evidence>
<dbReference type="SUPFAM" id="SSF103473">
    <property type="entry name" value="MFS general substrate transporter"/>
    <property type="match status" value="1"/>
</dbReference>
<comment type="subcellular location">
    <subcellularLocation>
        <location evidence="8">Cell inner membrane</location>
        <topology evidence="8">Multi-pass membrane protein</topology>
    </subcellularLocation>
    <subcellularLocation>
        <location evidence="1">Cell membrane</location>
        <topology evidence="1">Multi-pass membrane protein</topology>
    </subcellularLocation>
</comment>
<accession>A0A3D9FGA1</accession>
<evidence type="ECO:0000256" key="3">
    <source>
        <dbReference type="ARBA" id="ARBA00022448"/>
    </source>
</evidence>
<feature type="transmembrane region" description="Helical" evidence="8">
    <location>
        <begin position="180"/>
        <end position="200"/>
    </location>
</feature>
<dbReference type="InterPro" id="IPR011701">
    <property type="entry name" value="MFS"/>
</dbReference>
<feature type="transmembrane region" description="Helical" evidence="8">
    <location>
        <begin position="64"/>
        <end position="84"/>
    </location>
</feature>
<proteinExistence type="inferred from homology"/>
<evidence type="ECO:0000256" key="2">
    <source>
        <dbReference type="ARBA" id="ARBA00006236"/>
    </source>
</evidence>
<evidence type="ECO:0000256" key="8">
    <source>
        <dbReference type="RuleBase" id="RU365088"/>
    </source>
</evidence>
<keyword evidence="4" id="KW-1003">Cell membrane</keyword>
<keyword evidence="6 8" id="KW-1133">Transmembrane helix</keyword>
<evidence type="ECO:0000256" key="4">
    <source>
        <dbReference type="ARBA" id="ARBA00022475"/>
    </source>
</evidence>
<feature type="transmembrane region" description="Helical" evidence="8">
    <location>
        <begin position="264"/>
        <end position="282"/>
    </location>
</feature>
<dbReference type="GO" id="GO:1990961">
    <property type="term" value="P:xenobiotic detoxification by transmembrane export across the plasma membrane"/>
    <property type="evidence" value="ECO:0007669"/>
    <property type="project" value="InterPro"/>
</dbReference>
<evidence type="ECO:0000256" key="1">
    <source>
        <dbReference type="ARBA" id="ARBA00004651"/>
    </source>
</evidence>
<comment type="similarity">
    <text evidence="2 8">Belongs to the major facilitator superfamily. Bcr/CmlA family.</text>
</comment>
<feature type="transmembrane region" description="Helical" evidence="8">
    <location>
        <begin position="231"/>
        <end position="252"/>
    </location>
</feature>
<feature type="transmembrane region" description="Helical" evidence="8">
    <location>
        <begin position="21"/>
        <end position="44"/>
    </location>
</feature>
<dbReference type="Proteomes" id="UP000256310">
    <property type="component" value="Unassembled WGS sequence"/>
</dbReference>
<dbReference type="InterPro" id="IPR004812">
    <property type="entry name" value="Efflux_drug-R_Bcr/CmlA"/>
</dbReference>
<keyword evidence="11" id="KW-1185">Reference proteome</keyword>
<name>A0A3D9FGA1_9SPHN</name>
<dbReference type="CDD" id="cd17320">
    <property type="entry name" value="MFS_MdfA_MDR_like"/>
    <property type="match status" value="1"/>
</dbReference>
<feature type="transmembrane region" description="Helical" evidence="8">
    <location>
        <begin position="294"/>
        <end position="315"/>
    </location>
</feature>
<keyword evidence="3 8" id="KW-0813">Transport</keyword>
<keyword evidence="7 8" id="KW-0472">Membrane</keyword>
<comment type="caution">
    <text evidence="10">The sequence shown here is derived from an EMBL/GenBank/DDBJ whole genome shotgun (WGS) entry which is preliminary data.</text>
</comment>
<dbReference type="PANTHER" id="PTHR43124:SF3">
    <property type="entry name" value="CHLORAMPHENICOL EFFLUX PUMP RV0191"/>
    <property type="match status" value="1"/>
</dbReference>
<dbReference type="InterPro" id="IPR020846">
    <property type="entry name" value="MFS_dom"/>
</dbReference>
<dbReference type="Pfam" id="PF07690">
    <property type="entry name" value="MFS_1"/>
    <property type="match status" value="1"/>
</dbReference>
<sequence length="421" mass="44427">MKHAPRMANRASDTPARKAPGFAEFVAMVASLMAMTALAIDAMLPALPAIGEALDVSSDNDRQLVIGALLIGFGLAQIVHGPLSDRFGRRLLLIGGLGLYAGSSILAAYAQSFELLLAARFAQGIAVAATRVLAVSIVRDLYVGRKMAQVMSFAMTVFMAVPVLAPLFGEIILAFASWRWIFGMFALIGISVGLWIGWRLPETLKPEDRMPLTASRVWHGWRHTLTERKSLGYMAASALLSGALFGFINSIQQIMFDTFQRPNMLVPAFAMIAGAMSAASLLNSRIVLRLGTRLVSHSALIVFIALAAIAALTAWSGSSSLWLFLGLLSLNMGAFGLCGANFSAMAMEEMGAIAGTASSVQGAVGVFFGAIVGGGIGQMYDGSTLPLTLGFLVCGSLALGCILITEKGRLFAEDDLAAEPV</sequence>
<dbReference type="GO" id="GO:0042910">
    <property type="term" value="F:xenobiotic transmembrane transporter activity"/>
    <property type="evidence" value="ECO:0007669"/>
    <property type="project" value="InterPro"/>
</dbReference>
<evidence type="ECO:0000256" key="6">
    <source>
        <dbReference type="ARBA" id="ARBA00022989"/>
    </source>
</evidence>
<dbReference type="EMBL" id="QRDP01000004">
    <property type="protein sequence ID" value="RED16819.1"/>
    <property type="molecule type" value="Genomic_DNA"/>
</dbReference>
<dbReference type="PROSITE" id="PS50850">
    <property type="entry name" value="MFS"/>
    <property type="match status" value="1"/>
</dbReference>
<evidence type="ECO:0000256" key="7">
    <source>
        <dbReference type="ARBA" id="ARBA00023136"/>
    </source>
</evidence>
<dbReference type="PANTHER" id="PTHR43124">
    <property type="entry name" value="PURINE EFFLUX PUMP PBUE"/>
    <property type="match status" value="1"/>
</dbReference>
<dbReference type="GO" id="GO:0005886">
    <property type="term" value="C:plasma membrane"/>
    <property type="evidence" value="ECO:0007669"/>
    <property type="project" value="UniProtKB-SubCell"/>
</dbReference>
<evidence type="ECO:0000256" key="5">
    <source>
        <dbReference type="ARBA" id="ARBA00022692"/>
    </source>
</evidence>
<feature type="transmembrane region" description="Helical" evidence="8">
    <location>
        <begin position="91"/>
        <end position="111"/>
    </location>
</feature>
<gene>
    <name evidence="10" type="ORF">DFR46_1851</name>
</gene>
<keyword evidence="5 8" id="KW-0812">Transmembrane</keyword>
<dbReference type="Gene3D" id="1.20.1720.10">
    <property type="entry name" value="Multidrug resistance protein D"/>
    <property type="match status" value="1"/>
</dbReference>
<dbReference type="AlphaFoldDB" id="A0A3D9FGA1"/>
<feature type="transmembrane region" description="Helical" evidence="8">
    <location>
        <begin position="321"/>
        <end position="340"/>
    </location>
</feature>
<evidence type="ECO:0000313" key="10">
    <source>
        <dbReference type="EMBL" id="RED16819.1"/>
    </source>
</evidence>
<feature type="domain" description="Major facilitator superfamily (MFS) profile" evidence="9">
    <location>
        <begin position="23"/>
        <end position="408"/>
    </location>
</feature>